<proteinExistence type="predicted"/>
<organism evidence="1">
    <name type="scientific">Arundo donax</name>
    <name type="common">Giant reed</name>
    <name type="synonym">Donax arundinaceus</name>
    <dbReference type="NCBI Taxonomy" id="35708"/>
    <lineage>
        <taxon>Eukaryota</taxon>
        <taxon>Viridiplantae</taxon>
        <taxon>Streptophyta</taxon>
        <taxon>Embryophyta</taxon>
        <taxon>Tracheophyta</taxon>
        <taxon>Spermatophyta</taxon>
        <taxon>Magnoliopsida</taxon>
        <taxon>Liliopsida</taxon>
        <taxon>Poales</taxon>
        <taxon>Poaceae</taxon>
        <taxon>PACMAD clade</taxon>
        <taxon>Arundinoideae</taxon>
        <taxon>Arundineae</taxon>
        <taxon>Arundo</taxon>
    </lineage>
</organism>
<dbReference type="EMBL" id="GBRH01262669">
    <property type="protein sequence ID" value="JAD35226.1"/>
    <property type="molecule type" value="Transcribed_RNA"/>
</dbReference>
<dbReference type="AlphaFoldDB" id="A0A0A8Z8U3"/>
<name>A0A0A8Z8U3_ARUDO</name>
<reference evidence="1" key="2">
    <citation type="journal article" date="2015" name="Data Brief">
        <title>Shoot transcriptome of the giant reed, Arundo donax.</title>
        <authorList>
            <person name="Barrero R.A."/>
            <person name="Guerrero F.D."/>
            <person name="Moolhuijzen P."/>
            <person name="Goolsby J.A."/>
            <person name="Tidwell J."/>
            <person name="Bellgard S.E."/>
            <person name="Bellgard M.I."/>
        </authorList>
    </citation>
    <scope>NUCLEOTIDE SEQUENCE</scope>
    <source>
        <tissue evidence="1">Shoot tissue taken approximately 20 cm above the soil surface</tissue>
    </source>
</reference>
<reference evidence="1" key="1">
    <citation type="submission" date="2014-09" db="EMBL/GenBank/DDBJ databases">
        <authorList>
            <person name="Magalhaes I.L.F."/>
            <person name="Oliveira U."/>
            <person name="Santos F.R."/>
            <person name="Vidigal T.H.D.A."/>
            <person name="Brescovit A.D."/>
            <person name="Santos A.J."/>
        </authorList>
    </citation>
    <scope>NUCLEOTIDE SEQUENCE</scope>
    <source>
        <tissue evidence="1">Shoot tissue taken approximately 20 cm above the soil surface</tissue>
    </source>
</reference>
<protein>
    <submittedName>
        <fullName evidence="1">Uncharacterized protein</fullName>
    </submittedName>
</protein>
<accession>A0A0A8Z8U3</accession>
<evidence type="ECO:0000313" key="1">
    <source>
        <dbReference type="EMBL" id="JAD35226.1"/>
    </source>
</evidence>
<sequence length="40" mass="4919">MVRFIHWRKRTMRESSLVRPLVSSRLMGNKEMRSMRRSVL</sequence>